<accession>A0A1Q9ELT3</accession>
<reference evidence="1 2" key="1">
    <citation type="submission" date="2016-02" db="EMBL/GenBank/DDBJ databases">
        <title>Genome analysis of coral dinoflagellate symbionts highlights evolutionary adaptations to a symbiotic lifestyle.</title>
        <authorList>
            <person name="Aranda M."/>
            <person name="Li Y."/>
            <person name="Liew Y.J."/>
            <person name="Baumgarten S."/>
            <person name="Simakov O."/>
            <person name="Wilson M."/>
            <person name="Piel J."/>
            <person name="Ashoor H."/>
            <person name="Bougouffa S."/>
            <person name="Bajic V.B."/>
            <person name="Ryu T."/>
            <person name="Ravasi T."/>
            <person name="Bayer T."/>
            <person name="Micklem G."/>
            <person name="Kim H."/>
            <person name="Bhak J."/>
            <person name="Lajeunesse T.C."/>
            <person name="Voolstra C.R."/>
        </authorList>
    </citation>
    <scope>NUCLEOTIDE SEQUENCE [LARGE SCALE GENOMIC DNA]</scope>
    <source>
        <strain evidence="1 2">CCMP2467</strain>
    </source>
</reference>
<dbReference type="AlphaFoldDB" id="A0A1Q9ELT3"/>
<dbReference type="OrthoDB" id="407633at2759"/>
<dbReference type="Proteomes" id="UP000186817">
    <property type="component" value="Unassembled WGS sequence"/>
</dbReference>
<proteinExistence type="predicted"/>
<keyword evidence="2" id="KW-1185">Reference proteome</keyword>
<evidence type="ECO:0000313" key="2">
    <source>
        <dbReference type="Proteomes" id="UP000186817"/>
    </source>
</evidence>
<name>A0A1Q9ELT3_SYMMI</name>
<organism evidence="1 2">
    <name type="scientific">Symbiodinium microadriaticum</name>
    <name type="common">Dinoflagellate</name>
    <name type="synonym">Zooxanthella microadriatica</name>
    <dbReference type="NCBI Taxonomy" id="2951"/>
    <lineage>
        <taxon>Eukaryota</taxon>
        <taxon>Sar</taxon>
        <taxon>Alveolata</taxon>
        <taxon>Dinophyceae</taxon>
        <taxon>Suessiales</taxon>
        <taxon>Symbiodiniaceae</taxon>
        <taxon>Symbiodinium</taxon>
    </lineage>
</organism>
<protein>
    <submittedName>
        <fullName evidence="1">Uncharacterized protein</fullName>
    </submittedName>
</protein>
<dbReference type="EMBL" id="LSRX01000118">
    <property type="protein sequence ID" value="OLQ08416.1"/>
    <property type="molecule type" value="Genomic_DNA"/>
</dbReference>
<comment type="caution">
    <text evidence="1">The sequence shown here is derived from an EMBL/GenBank/DDBJ whole genome shotgun (WGS) entry which is preliminary data.</text>
</comment>
<sequence length="522" mass="58322">MTTLRVWADGCQPGAPAGSVAIVDLPLRHAPRWHQLCCRRYQPRQVWIRVKLLPGDGRPDTIIREGVQDDKGSVAFAPTEALEGHLRHFCSSDGPDVNVLLKSLSAAMSALRYGPLALRKIQSMAGFQPDGGVTFPAGKKVKISFHEVDQEGAHKVFMWKPDREYLHEVFVKAGMSIADFHISYKQDGEDLQLDATKLGIEDFLADHCQHDDPRLKVEWRQASALEKVKDKLNSAKSWLTGKGDATDQAVQDAQKQVEQHGGKIVSSESCGRRFVNHKGYQVQHWDDKAVKGLQQELELKDTDIAPLINAAIRDEGRGAHFIEQKRTGKRITTTYTAYHTVMHGDKIDVIYGKHEESMEVSGEAMPLPSQNCIQYDRVEYSVWPPAHPHNQVAGNDMEGLALDVPCGWRVVDSSQEGFENILKWVVAPYGWHTSFLVTEGPGGELRDWTTARYGSNSGTDAGKSLVQKIGGSRFQFGGYSRRLLIEKLPAASPQLVNNWKRYVQLSAQREWSERLSMPLAVP</sequence>
<gene>
    <name evidence="1" type="ORF">AK812_SmicGene8078</name>
</gene>
<evidence type="ECO:0000313" key="1">
    <source>
        <dbReference type="EMBL" id="OLQ08416.1"/>
    </source>
</evidence>